<reference evidence="2 3" key="1">
    <citation type="submission" date="2019-11" db="EMBL/GenBank/DDBJ databases">
        <authorList>
            <person name="Li X.-J."/>
            <person name="Feng X.-M."/>
        </authorList>
    </citation>
    <scope>NUCLEOTIDE SEQUENCE [LARGE SCALE GENOMIC DNA]</scope>
    <source>
        <strain evidence="2 3">XMNu-373</strain>
    </source>
</reference>
<dbReference type="AlphaFoldDB" id="A0A7K3M7A5"/>
<keyword evidence="1" id="KW-0812">Transmembrane</keyword>
<keyword evidence="1" id="KW-1133">Transmembrane helix</keyword>
<gene>
    <name evidence="2" type="ORF">F7O44_19030</name>
</gene>
<organism evidence="2 3">
    <name type="scientific">Phytoactinopolyspora mesophila</name>
    <dbReference type="NCBI Taxonomy" id="2650750"/>
    <lineage>
        <taxon>Bacteria</taxon>
        <taxon>Bacillati</taxon>
        <taxon>Actinomycetota</taxon>
        <taxon>Actinomycetes</taxon>
        <taxon>Jiangellales</taxon>
        <taxon>Jiangellaceae</taxon>
        <taxon>Phytoactinopolyspora</taxon>
    </lineage>
</organism>
<evidence type="ECO:0000313" key="3">
    <source>
        <dbReference type="Proteomes" id="UP000460435"/>
    </source>
</evidence>
<evidence type="ECO:0008006" key="4">
    <source>
        <dbReference type="Google" id="ProtNLM"/>
    </source>
</evidence>
<feature type="transmembrane region" description="Helical" evidence="1">
    <location>
        <begin position="155"/>
        <end position="174"/>
    </location>
</feature>
<evidence type="ECO:0000313" key="2">
    <source>
        <dbReference type="EMBL" id="NDL59166.1"/>
    </source>
</evidence>
<keyword evidence="1" id="KW-0472">Membrane</keyword>
<dbReference type="Proteomes" id="UP000460435">
    <property type="component" value="Unassembled WGS sequence"/>
</dbReference>
<sequence>MRVAIMSRRHTRLPSRIVTLLRQCQGLIDVGTARAVGISPDYLSRLARAQLLIRLAEGVYASAETVRELDDWALHELTARAFLFSCSPDAFLTGWSAAAVWGLPTLGPPPAKPTAVRPKQAGRGSKTGAHGIVHTAEIPSHHQQRLIRTRLVSRAWTAATIALTASVGAALVVADAAVRTGGDLPDAIQHMSGWPGVTRARWVATYADPLSESPIETLGRFASIVGGLPTPVSNAWVGDGQPEFRVDGLWPYHHAASEGDGASKYNNRPDAAGIVFKQNEREWRLRRLGLDIARYGFSLAAFRQRELISRFAQLLRDNPPRSEPVRWWKHVPGVGPVEPEPADWPSPHPTGIVLPPGWWRDRR</sequence>
<protein>
    <recommendedName>
        <fullName evidence="4">Type IV toxin-antitoxin system AbiEi family antitoxin domain-containing protein</fullName>
    </recommendedName>
</protein>
<evidence type="ECO:0000256" key="1">
    <source>
        <dbReference type="SAM" id="Phobius"/>
    </source>
</evidence>
<accession>A0A7K3M7A5</accession>
<comment type="caution">
    <text evidence="2">The sequence shown here is derived from an EMBL/GenBank/DDBJ whole genome shotgun (WGS) entry which is preliminary data.</text>
</comment>
<keyword evidence="3" id="KW-1185">Reference proteome</keyword>
<name>A0A7K3M7A5_9ACTN</name>
<dbReference type="EMBL" id="WLZY01000006">
    <property type="protein sequence ID" value="NDL59166.1"/>
    <property type="molecule type" value="Genomic_DNA"/>
</dbReference>
<proteinExistence type="predicted"/>